<sequence>MKEMPDTTFGYIPPVRDDLFTPIYEEYAKEHRLRPFLTGIAATLIFSMGIATFLSLHRPSTFSEHRGHIEEEIVLIHTFFSNEYNYFTDPFTEEP</sequence>
<evidence type="ECO:0000256" key="1">
    <source>
        <dbReference type="SAM" id="Phobius"/>
    </source>
</evidence>
<gene>
    <name evidence="2" type="ORF">CALK_0396</name>
</gene>
<evidence type="ECO:0000313" key="3">
    <source>
        <dbReference type="Proteomes" id="UP000017148"/>
    </source>
</evidence>
<proteinExistence type="predicted"/>
<reference evidence="2 3" key="1">
    <citation type="journal article" date="2013" name="Environ. Microbiol.">
        <title>Genome analysis of Chitinivibrio alkaliphilus gen. nov., sp. nov., a novel extremely haloalkaliphilic anaerobic chitinolytic bacterium from the candidate phylum Termite Group 3.</title>
        <authorList>
            <person name="Sorokin D.Y."/>
            <person name="Gumerov V.M."/>
            <person name="Rakitin A.L."/>
            <person name="Beletsky A.V."/>
            <person name="Damste J.S."/>
            <person name="Muyzer G."/>
            <person name="Mardanov A.V."/>
            <person name="Ravin N.V."/>
        </authorList>
    </citation>
    <scope>NUCLEOTIDE SEQUENCE [LARGE SCALE GENOMIC DNA]</scope>
    <source>
        <strain evidence="2 3">ACht1</strain>
    </source>
</reference>
<evidence type="ECO:0000313" key="2">
    <source>
        <dbReference type="EMBL" id="ERP38909.1"/>
    </source>
</evidence>
<dbReference type="AlphaFoldDB" id="U7D943"/>
<dbReference type="Proteomes" id="UP000017148">
    <property type="component" value="Unassembled WGS sequence"/>
</dbReference>
<dbReference type="EMBL" id="ASJR01000003">
    <property type="protein sequence ID" value="ERP38909.1"/>
    <property type="molecule type" value="Genomic_DNA"/>
</dbReference>
<comment type="caution">
    <text evidence="2">The sequence shown here is derived from an EMBL/GenBank/DDBJ whole genome shotgun (WGS) entry which is preliminary data.</text>
</comment>
<dbReference type="STRING" id="1313304.CALK_0396"/>
<feature type="transmembrane region" description="Helical" evidence="1">
    <location>
        <begin position="36"/>
        <end position="56"/>
    </location>
</feature>
<keyword evidence="1" id="KW-0472">Membrane</keyword>
<organism evidence="2 3">
    <name type="scientific">Chitinivibrio alkaliphilus ACht1</name>
    <dbReference type="NCBI Taxonomy" id="1313304"/>
    <lineage>
        <taxon>Bacteria</taxon>
        <taxon>Pseudomonadati</taxon>
        <taxon>Fibrobacterota</taxon>
        <taxon>Chitinivibrionia</taxon>
        <taxon>Chitinivibrionales</taxon>
        <taxon>Chitinivibrionaceae</taxon>
        <taxon>Chitinivibrio</taxon>
    </lineage>
</organism>
<keyword evidence="3" id="KW-1185">Reference proteome</keyword>
<dbReference type="RefSeq" id="WP_022635937.1">
    <property type="nucleotide sequence ID" value="NZ_ASJR01000003.1"/>
</dbReference>
<protein>
    <submittedName>
        <fullName evidence="2">Uncharacterized protein</fullName>
    </submittedName>
</protein>
<keyword evidence="1" id="KW-1133">Transmembrane helix</keyword>
<name>U7D943_9BACT</name>
<keyword evidence="1" id="KW-0812">Transmembrane</keyword>
<accession>U7D943</accession>